<evidence type="ECO:0000256" key="3">
    <source>
        <dbReference type="ARBA" id="ARBA00022603"/>
    </source>
</evidence>
<dbReference type="RefSeq" id="WP_407052121.1">
    <property type="nucleotide sequence ID" value="NZ_CP158569.1"/>
</dbReference>
<reference evidence="7" key="1">
    <citation type="submission" date="2024-06" db="EMBL/GenBank/DDBJ databases">
        <title>Methylostella associata gen. nov., sp. nov., a novel Ancalomicrobiaceae-affiliated facultatively methylotrophic bacteria that feed on methanotrophs of the genus Methylococcus.</title>
        <authorList>
            <person name="Saltykova V."/>
            <person name="Danilova O.V."/>
            <person name="Oshkin I.Y."/>
            <person name="Belova S.E."/>
            <person name="Pimenov N.V."/>
            <person name="Dedysh S.N."/>
        </authorList>
    </citation>
    <scope>NUCLEOTIDE SEQUENCE</scope>
    <source>
        <strain evidence="7">S20</strain>
        <plasmid evidence="7">p_s20</plasmid>
    </source>
</reference>
<keyword evidence="7" id="KW-0614">Plasmid</keyword>
<geneLocation type="plasmid" evidence="7">
    <name>p_s20</name>
</geneLocation>
<evidence type="ECO:0000256" key="5">
    <source>
        <dbReference type="ARBA" id="ARBA00022691"/>
    </source>
</evidence>
<dbReference type="AlphaFoldDB" id="A0AAU7XGB0"/>
<evidence type="ECO:0000256" key="2">
    <source>
        <dbReference type="ARBA" id="ARBA00011900"/>
    </source>
</evidence>
<accession>A0AAU7XGB0</accession>
<dbReference type="GO" id="GO:0009007">
    <property type="term" value="F:site-specific DNA-methyltransferase (adenine-specific) activity"/>
    <property type="evidence" value="ECO:0007669"/>
    <property type="project" value="UniProtKB-EC"/>
</dbReference>
<dbReference type="KEGG" id="mflg:ABS361_22640"/>
<gene>
    <name evidence="7" type="ORF">ABS361_22640</name>
</gene>
<name>A0AAU7XGB0_9HYPH</name>
<evidence type="ECO:0000256" key="4">
    <source>
        <dbReference type="ARBA" id="ARBA00022679"/>
    </source>
</evidence>
<organism evidence="7">
    <name type="scientific">Methyloraptor flagellatus</name>
    <dbReference type="NCBI Taxonomy" id="3162530"/>
    <lineage>
        <taxon>Bacteria</taxon>
        <taxon>Pseudomonadati</taxon>
        <taxon>Pseudomonadota</taxon>
        <taxon>Alphaproteobacteria</taxon>
        <taxon>Hyphomicrobiales</taxon>
        <taxon>Ancalomicrobiaceae</taxon>
        <taxon>Methyloraptor</taxon>
    </lineage>
</organism>
<comment type="catalytic activity">
    <reaction evidence="6">
        <text>a 2'-deoxyadenosine in DNA + S-adenosyl-L-methionine = an N(6)-methyl-2'-deoxyadenosine in DNA + S-adenosyl-L-homocysteine + H(+)</text>
        <dbReference type="Rhea" id="RHEA:15197"/>
        <dbReference type="Rhea" id="RHEA-COMP:12418"/>
        <dbReference type="Rhea" id="RHEA-COMP:12419"/>
        <dbReference type="ChEBI" id="CHEBI:15378"/>
        <dbReference type="ChEBI" id="CHEBI:57856"/>
        <dbReference type="ChEBI" id="CHEBI:59789"/>
        <dbReference type="ChEBI" id="CHEBI:90615"/>
        <dbReference type="ChEBI" id="CHEBI:90616"/>
        <dbReference type="EC" id="2.1.1.72"/>
    </reaction>
</comment>
<evidence type="ECO:0000313" key="7">
    <source>
        <dbReference type="EMBL" id="XBY47036.1"/>
    </source>
</evidence>
<sequence>MGSKKRLLPWIHEVLQTLDFESALDPFSGTGCVGYLMKSMGRRVIASDFLTFPSVIARATIENGNRHLDGKTIKNLISDTPSAHNFIEKTFSGVFYTKDDLRFLDRVSGNIRQIENSYEQALAFSALFRACLKKQPRGVFTVSGDLSRYDDGRRDLRLTIEEHFLEQIEVFNAAVFDNGRKNTALRADVFNHPAKKIDLVYLDPPYVPRSDDNCYIKRYHFLEGLSCYWQGMPIDKTTKVKKISKKYTPFSYRHSSVEAFDKMFARFEKSKIVLSYSSNGFPDLEMLEKLMKAHKKSVRVFEKPHRYHFGTHGSVERAAVTEYLIVGV</sequence>
<dbReference type="InterPro" id="IPR023095">
    <property type="entry name" value="Ade_MeTrfase_dom_2"/>
</dbReference>
<evidence type="ECO:0000256" key="1">
    <source>
        <dbReference type="ARBA" id="ARBA00006594"/>
    </source>
</evidence>
<keyword evidence="4" id="KW-0808">Transferase</keyword>
<dbReference type="InterPro" id="IPR012327">
    <property type="entry name" value="MeTrfase_D12"/>
</dbReference>
<dbReference type="GO" id="GO:0032259">
    <property type="term" value="P:methylation"/>
    <property type="evidence" value="ECO:0007669"/>
    <property type="project" value="UniProtKB-KW"/>
</dbReference>
<dbReference type="Gene3D" id="1.10.1020.10">
    <property type="entry name" value="Adenine-specific Methyltransferase, Domain 2"/>
    <property type="match status" value="1"/>
</dbReference>
<proteinExistence type="inferred from homology"/>
<keyword evidence="3 7" id="KW-0489">Methyltransferase</keyword>
<dbReference type="GO" id="GO:0003676">
    <property type="term" value="F:nucleic acid binding"/>
    <property type="evidence" value="ECO:0007669"/>
    <property type="project" value="InterPro"/>
</dbReference>
<comment type="similarity">
    <text evidence="1">Belongs to the N(4)/N(6)-methyltransferase family.</text>
</comment>
<protein>
    <recommendedName>
        <fullName evidence="2">site-specific DNA-methyltransferase (adenine-specific)</fullName>
        <ecNumber evidence="2">2.1.1.72</ecNumber>
    </recommendedName>
</protein>
<dbReference type="Pfam" id="PF02086">
    <property type="entry name" value="MethyltransfD12"/>
    <property type="match status" value="1"/>
</dbReference>
<dbReference type="InterPro" id="IPR029063">
    <property type="entry name" value="SAM-dependent_MTases_sf"/>
</dbReference>
<dbReference type="InterPro" id="IPR002052">
    <property type="entry name" value="DNA_methylase_N6_adenine_CS"/>
</dbReference>
<dbReference type="SUPFAM" id="SSF53335">
    <property type="entry name" value="S-adenosyl-L-methionine-dependent methyltransferases"/>
    <property type="match status" value="1"/>
</dbReference>
<evidence type="ECO:0000256" key="6">
    <source>
        <dbReference type="ARBA" id="ARBA00047942"/>
    </source>
</evidence>
<dbReference type="GO" id="GO:0009307">
    <property type="term" value="P:DNA restriction-modification system"/>
    <property type="evidence" value="ECO:0007669"/>
    <property type="project" value="InterPro"/>
</dbReference>
<dbReference type="EC" id="2.1.1.72" evidence="2"/>
<dbReference type="Gene3D" id="3.40.50.150">
    <property type="entry name" value="Vaccinia Virus protein VP39"/>
    <property type="match status" value="1"/>
</dbReference>
<dbReference type="EMBL" id="CP158569">
    <property type="protein sequence ID" value="XBY47036.1"/>
    <property type="molecule type" value="Genomic_DNA"/>
</dbReference>
<dbReference type="PROSITE" id="PS00092">
    <property type="entry name" value="N6_MTASE"/>
    <property type="match status" value="1"/>
</dbReference>
<keyword evidence="5" id="KW-0949">S-adenosyl-L-methionine</keyword>